<evidence type="ECO:0000259" key="1">
    <source>
        <dbReference type="Pfam" id="PF10727"/>
    </source>
</evidence>
<dbReference type="RefSeq" id="WP_236698656.1">
    <property type="nucleotide sequence ID" value="NZ_CALTZF010000002.1"/>
</dbReference>
<evidence type="ECO:0000259" key="2">
    <source>
        <dbReference type="Pfam" id="PF10728"/>
    </source>
</evidence>
<dbReference type="PANTHER" id="PTHR40459">
    <property type="entry name" value="CONSERVED HYPOTHETICAL ALANINE AND LEUCINE RICH PROTEIN"/>
    <property type="match status" value="1"/>
</dbReference>
<organism evidence="3 4">
    <name type="scientific">Trueperella bernardiae</name>
    <dbReference type="NCBI Taxonomy" id="59561"/>
    <lineage>
        <taxon>Bacteria</taxon>
        <taxon>Bacillati</taxon>
        <taxon>Actinomycetota</taxon>
        <taxon>Actinomycetes</taxon>
        <taxon>Actinomycetales</taxon>
        <taxon>Actinomycetaceae</taxon>
        <taxon>Trueperella</taxon>
    </lineage>
</organism>
<dbReference type="STRING" id="59561.AQZ59_00781"/>
<dbReference type="PANTHER" id="PTHR40459:SF1">
    <property type="entry name" value="CONSERVED HYPOTHETICAL ALANINE AND LEUCINE RICH PROTEIN"/>
    <property type="match status" value="1"/>
</dbReference>
<dbReference type="Pfam" id="PF10728">
    <property type="entry name" value="DUF2520"/>
    <property type="match status" value="1"/>
</dbReference>
<dbReference type="EMBL" id="LNIZ01000003">
    <property type="protein sequence ID" value="KTF04260.1"/>
    <property type="molecule type" value="Genomic_DNA"/>
</dbReference>
<dbReference type="InterPro" id="IPR036291">
    <property type="entry name" value="NAD(P)-bd_dom_sf"/>
</dbReference>
<dbReference type="Pfam" id="PF10727">
    <property type="entry name" value="Rossmann-like"/>
    <property type="match status" value="1"/>
</dbReference>
<dbReference type="SUPFAM" id="SSF51735">
    <property type="entry name" value="NAD(P)-binding Rossmann-fold domains"/>
    <property type="match status" value="1"/>
</dbReference>
<comment type="caution">
    <text evidence="3">The sequence shown here is derived from an EMBL/GenBank/DDBJ whole genome shotgun (WGS) entry which is preliminary data.</text>
</comment>
<reference evidence="3 4" key="1">
    <citation type="submission" date="2015-11" db="EMBL/GenBank/DDBJ databases">
        <title>Draft Genome Sequence of the Type Strain Trueperella bernardiae LCDC 89-0504T, Isolated from Blood Culture.</title>
        <authorList>
            <person name="Bernier A.-M."/>
            <person name="Bernard K."/>
        </authorList>
    </citation>
    <scope>NUCLEOTIDE SEQUENCE [LARGE SCALE GENOMIC DNA]</scope>
    <source>
        <strain evidence="3 4">LCDC 89-0504</strain>
    </source>
</reference>
<name>A0A0W1KJS6_9ACTO</name>
<evidence type="ECO:0000313" key="3">
    <source>
        <dbReference type="EMBL" id="KTF04260.1"/>
    </source>
</evidence>
<feature type="domain" description="DUF2520" evidence="2">
    <location>
        <begin position="143"/>
        <end position="220"/>
    </location>
</feature>
<dbReference type="AlphaFoldDB" id="A0A0W1KJS6"/>
<dbReference type="Gene3D" id="3.40.50.720">
    <property type="entry name" value="NAD(P)-binding Rossmann-like Domain"/>
    <property type="match status" value="1"/>
</dbReference>
<evidence type="ECO:0000313" key="4">
    <source>
        <dbReference type="Proteomes" id="UP000054404"/>
    </source>
</evidence>
<gene>
    <name evidence="3" type="ORF">AQZ59_00781</name>
</gene>
<sequence length="346" mass="34060">MENSTGRMGIGIISAGRVGAALGSALRAAGHGIVGAHAPSPQSRERLEVMLPGVPALDVPAIVERSELVILALPDEELEGLVAGLAKLGAWQAGQIVVHTSARRGVEVLAPAQAAGALTLALHPVMEFSGTSVDVARLQGAHVVVSAANAIQPIGLALAAEMGAQGVVVNSADRAIYAAALAHARQGVELAASQAGRVLAQIGVAQPGDLLGEWAQAGLDRGLFAGNAAGAYVSSAGGASAGMGPAAGVAGAVGGAGPDGVVGANRAGAGVPRPPAPPSAEEAAQRVEALGTLAVESPELADVAKADLDLLERLVERALMAGVIGETEANELHTIVGAARCSHGGR</sequence>
<dbReference type="PATRIC" id="fig|59561.3.peg.774"/>
<proteinExistence type="predicted"/>
<dbReference type="InterPro" id="IPR019665">
    <property type="entry name" value="OxRdtase/DH_put_Rossmann_dom"/>
</dbReference>
<keyword evidence="4" id="KW-1185">Reference proteome</keyword>
<accession>A0A0W1KJS6</accession>
<protein>
    <submittedName>
        <fullName evidence="3">Rossmann-like domain protein</fullName>
    </submittedName>
</protein>
<dbReference type="Proteomes" id="UP000054404">
    <property type="component" value="Unassembled WGS sequence"/>
</dbReference>
<dbReference type="InterPro" id="IPR018931">
    <property type="entry name" value="DUF2520"/>
</dbReference>
<feature type="domain" description="Putative oxidoreductase/dehydrogenase Rossmann-like" evidence="1">
    <location>
        <begin position="6"/>
        <end position="124"/>
    </location>
</feature>